<organism evidence="2 3">
    <name type="scientific">Jaapia argillacea MUCL 33604</name>
    <dbReference type="NCBI Taxonomy" id="933084"/>
    <lineage>
        <taxon>Eukaryota</taxon>
        <taxon>Fungi</taxon>
        <taxon>Dikarya</taxon>
        <taxon>Basidiomycota</taxon>
        <taxon>Agaricomycotina</taxon>
        <taxon>Agaricomycetes</taxon>
        <taxon>Agaricomycetidae</taxon>
        <taxon>Jaapiales</taxon>
        <taxon>Jaapiaceae</taxon>
        <taxon>Jaapia</taxon>
    </lineage>
</organism>
<feature type="domain" description="Protein kinase" evidence="1">
    <location>
        <begin position="48"/>
        <end position="238"/>
    </location>
</feature>
<dbReference type="SUPFAM" id="SSF56112">
    <property type="entry name" value="Protein kinase-like (PK-like)"/>
    <property type="match status" value="1"/>
</dbReference>
<dbReference type="STRING" id="933084.A0A067PM43"/>
<dbReference type="EMBL" id="KL197741">
    <property type="protein sequence ID" value="KDQ52202.1"/>
    <property type="molecule type" value="Genomic_DNA"/>
</dbReference>
<dbReference type="InParanoid" id="A0A067PM43"/>
<dbReference type="Gene3D" id="1.10.510.10">
    <property type="entry name" value="Transferase(Phosphotransferase) domain 1"/>
    <property type="match status" value="1"/>
</dbReference>
<keyword evidence="3" id="KW-1185">Reference proteome</keyword>
<dbReference type="PROSITE" id="PS50011">
    <property type="entry name" value="PROTEIN_KINASE_DOM"/>
    <property type="match status" value="1"/>
</dbReference>
<reference evidence="3" key="1">
    <citation type="journal article" date="2014" name="Proc. Natl. Acad. Sci. U.S.A.">
        <title>Extensive sampling of basidiomycete genomes demonstrates inadequacy of the white-rot/brown-rot paradigm for wood decay fungi.</title>
        <authorList>
            <person name="Riley R."/>
            <person name="Salamov A.A."/>
            <person name="Brown D.W."/>
            <person name="Nagy L.G."/>
            <person name="Floudas D."/>
            <person name="Held B.W."/>
            <person name="Levasseur A."/>
            <person name="Lombard V."/>
            <person name="Morin E."/>
            <person name="Otillar R."/>
            <person name="Lindquist E.A."/>
            <person name="Sun H."/>
            <person name="LaButti K.M."/>
            <person name="Schmutz J."/>
            <person name="Jabbour D."/>
            <person name="Luo H."/>
            <person name="Baker S.E."/>
            <person name="Pisabarro A.G."/>
            <person name="Walton J.D."/>
            <person name="Blanchette R.A."/>
            <person name="Henrissat B."/>
            <person name="Martin F."/>
            <person name="Cullen D."/>
            <person name="Hibbett D.S."/>
            <person name="Grigoriev I.V."/>
        </authorList>
    </citation>
    <scope>NUCLEOTIDE SEQUENCE [LARGE SCALE GENOMIC DNA]</scope>
    <source>
        <strain evidence="3">MUCL 33604</strain>
    </source>
</reference>
<accession>A0A067PM43</accession>
<dbReference type="GO" id="GO:0005524">
    <property type="term" value="F:ATP binding"/>
    <property type="evidence" value="ECO:0007669"/>
    <property type="project" value="InterPro"/>
</dbReference>
<dbReference type="OrthoDB" id="2523749at2759"/>
<dbReference type="PROSITE" id="PS00109">
    <property type="entry name" value="PROTEIN_KINASE_TYR"/>
    <property type="match status" value="1"/>
</dbReference>
<dbReference type="AlphaFoldDB" id="A0A067PM43"/>
<evidence type="ECO:0000313" key="3">
    <source>
        <dbReference type="Proteomes" id="UP000027265"/>
    </source>
</evidence>
<dbReference type="InterPro" id="IPR011009">
    <property type="entry name" value="Kinase-like_dom_sf"/>
</dbReference>
<proteinExistence type="predicted"/>
<sequence>MTTLRLEVNLGFEDEEYVYPYTLTRNYLRKGCSKDDSQASPVPTVITVADATLIHRGSYVRVYRAKMHDPQGQVCDIIAKIAFSEGEHLILKEGKFYENQLSGIQGDAVPRCFGFFEVEYELDTISVLLLEDCGIEMKGQLVEADMSTKHKLIEKLEKVHGAGLVHQDISPRNVVFKDGDPFWIDFEHSARHACGKTGAVIPGEFKPDLQDFGCAELYEFVESLRLWKSSKSISCHEL</sequence>
<dbReference type="InterPro" id="IPR000719">
    <property type="entry name" value="Prot_kinase_dom"/>
</dbReference>
<dbReference type="GO" id="GO:0004672">
    <property type="term" value="F:protein kinase activity"/>
    <property type="evidence" value="ECO:0007669"/>
    <property type="project" value="InterPro"/>
</dbReference>
<evidence type="ECO:0000259" key="1">
    <source>
        <dbReference type="PROSITE" id="PS50011"/>
    </source>
</evidence>
<dbReference type="Proteomes" id="UP000027265">
    <property type="component" value="Unassembled WGS sequence"/>
</dbReference>
<dbReference type="InterPro" id="IPR008266">
    <property type="entry name" value="Tyr_kinase_AS"/>
</dbReference>
<gene>
    <name evidence="2" type="ORF">JAAARDRAFT_198384</name>
</gene>
<name>A0A067PM43_9AGAM</name>
<dbReference type="HOGENOM" id="CLU_082785_0_0_1"/>
<protein>
    <recommendedName>
        <fullName evidence="1">Protein kinase domain-containing protein</fullName>
    </recommendedName>
</protein>
<evidence type="ECO:0000313" key="2">
    <source>
        <dbReference type="EMBL" id="KDQ52202.1"/>
    </source>
</evidence>